<sequence>MKVLLDTCVVMDFLQNREPFSIPARSIFRATAAEWFTGCITAKAATDIYYLTHRCTHSDKESRQKLSQLLTIVGLLDTSAEDVFHAIASPTADFEDAVMIETALRSQVDCIVTRNTKDYAKSSVPVYTPDVFLEQLEQNSIN</sequence>
<proteinExistence type="predicted"/>
<dbReference type="AlphaFoldDB" id="A0A2A7ARX2"/>
<accession>A0A2A7ARX2</accession>
<dbReference type="InterPro" id="IPR002716">
    <property type="entry name" value="PIN_dom"/>
</dbReference>
<name>A0A2A7ARX2_9FIRM</name>
<evidence type="ECO:0000313" key="3">
    <source>
        <dbReference type="Proteomes" id="UP000220005"/>
    </source>
</evidence>
<comment type="caution">
    <text evidence="2">The sequence shown here is derived from an EMBL/GenBank/DDBJ whole genome shotgun (WGS) entry which is preliminary data.</text>
</comment>
<dbReference type="Gene3D" id="3.40.50.1010">
    <property type="entry name" value="5'-nuclease"/>
    <property type="match status" value="1"/>
</dbReference>
<dbReference type="Proteomes" id="UP000220005">
    <property type="component" value="Unassembled WGS sequence"/>
</dbReference>
<dbReference type="Pfam" id="PF13470">
    <property type="entry name" value="PIN_3"/>
    <property type="match status" value="1"/>
</dbReference>
<reference evidence="2 3" key="1">
    <citation type="journal article" date="2017" name="Front. Microbiol.">
        <title>New Insights into the Diversity of the Genus Faecalibacterium.</title>
        <authorList>
            <person name="Benevides L."/>
            <person name="Burman S."/>
            <person name="Martin R."/>
            <person name="Robert V."/>
            <person name="Thomas M."/>
            <person name="Miquel S."/>
            <person name="Chain F."/>
            <person name="Sokol H."/>
            <person name="Bermudez-Humaran L.G."/>
            <person name="Morrison M."/>
            <person name="Langella P."/>
            <person name="Azevedo V.A."/>
            <person name="Chatel J.M."/>
            <person name="Soares S."/>
        </authorList>
    </citation>
    <scope>NUCLEOTIDE SEQUENCE [LARGE SCALE GENOMIC DNA]</scope>
    <source>
        <strain evidence="2 3">CNCM I 4575</strain>
    </source>
</reference>
<gene>
    <name evidence="2" type="ORF">CGS58_04900</name>
</gene>
<evidence type="ECO:0000313" key="2">
    <source>
        <dbReference type="EMBL" id="PDX81870.1"/>
    </source>
</evidence>
<dbReference type="SUPFAM" id="SSF88723">
    <property type="entry name" value="PIN domain-like"/>
    <property type="match status" value="1"/>
</dbReference>
<feature type="domain" description="PIN" evidence="1">
    <location>
        <begin position="2"/>
        <end position="117"/>
    </location>
</feature>
<organism evidence="2 3">
    <name type="scientific">Faecalibacterium prausnitzii</name>
    <dbReference type="NCBI Taxonomy" id="853"/>
    <lineage>
        <taxon>Bacteria</taxon>
        <taxon>Bacillati</taxon>
        <taxon>Bacillota</taxon>
        <taxon>Clostridia</taxon>
        <taxon>Eubacteriales</taxon>
        <taxon>Oscillospiraceae</taxon>
        <taxon>Faecalibacterium</taxon>
    </lineage>
</organism>
<evidence type="ECO:0000259" key="1">
    <source>
        <dbReference type="Pfam" id="PF13470"/>
    </source>
</evidence>
<protein>
    <submittedName>
        <fullName evidence="2">PIN domain nuclease</fullName>
    </submittedName>
</protein>
<dbReference type="EMBL" id="NMTY01000009">
    <property type="protein sequence ID" value="PDX81870.1"/>
    <property type="molecule type" value="Genomic_DNA"/>
</dbReference>
<dbReference type="InterPro" id="IPR029060">
    <property type="entry name" value="PIN-like_dom_sf"/>
</dbReference>
<dbReference type="RefSeq" id="WP_097839144.1">
    <property type="nucleotide sequence ID" value="NZ_NMTY01000009.1"/>
</dbReference>